<reference evidence="1 2" key="1">
    <citation type="journal article" date="2016" name="Nat. Commun.">
        <title>Thousands of microbial genomes shed light on interconnected biogeochemical processes in an aquifer system.</title>
        <authorList>
            <person name="Anantharaman K."/>
            <person name="Brown C.T."/>
            <person name="Hug L.A."/>
            <person name="Sharon I."/>
            <person name="Castelle C.J."/>
            <person name="Probst A.J."/>
            <person name="Thomas B.C."/>
            <person name="Singh A."/>
            <person name="Wilkins M.J."/>
            <person name="Karaoz U."/>
            <person name="Brodie E.L."/>
            <person name="Williams K.H."/>
            <person name="Hubbard S.S."/>
            <person name="Banfield J.F."/>
        </authorList>
    </citation>
    <scope>NUCLEOTIDE SEQUENCE [LARGE SCALE GENOMIC DNA]</scope>
</reference>
<dbReference type="STRING" id="1797245.A2949_00045"/>
<evidence type="ECO:0000313" key="2">
    <source>
        <dbReference type="Proteomes" id="UP000178585"/>
    </source>
</evidence>
<dbReference type="Proteomes" id="UP000178585">
    <property type="component" value="Unassembled WGS sequence"/>
</dbReference>
<evidence type="ECO:0000313" key="1">
    <source>
        <dbReference type="EMBL" id="OGC86636.1"/>
    </source>
</evidence>
<proteinExistence type="predicted"/>
<comment type="caution">
    <text evidence="1">The sequence shown here is derived from an EMBL/GenBank/DDBJ whole genome shotgun (WGS) entry which is preliminary data.</text>
</comment>
<name>A0A1F4XYN8_9BACT</name>
<dbReference type="AlphaFoldDB" id="A0A1F4XYN8"/>
<dbReference type="EMBL" id="MEWZ01000018">
    <property type="protein sequence ID" value="OGC86636.1"/>
    <property type="molecule type" value="Genomic_DNA"/>
</dbReference>
<accession>A0A1F4XYN8</accession>
<gene>
    <name evidence="1" type="ORF">A2949_00045</name>
</gene>
<sequence>MKVPNIFLLYLLLLLKRGQTNRVFDLIDRWRYDYRQHSLFADAKFDAADKASDLLISQHGYQQCPYCDWAIVDLDQHFDAKPRSDCWYLHTTGDYPNYN</sequence>
<protein>
    <submittedName>
        <fullName evidence="1">Uncharacterized protein</fullName>
    </submittedName>
</protein>
<organism evidence="1 2">
    <name type="scientific">Candidatus Adlerbacteria bacterium RIFCSPLOWO2_01_FULL_54_21b</name>
    <dbReference type="NCBI Taxonomy" id="1797245"/>
    <lineage>
        <taxon>Bacteria</taxon>
        <taxon>Candidatus Adleribacteriota</taxon>
    </lineage>
</organism>